<dbReference type="InterPro" id="IPR001789">
    <property type="entry name" value="Sig_transdc_resp-reg_receiver"/>
</dbReference>
<evidence type="ECO:0000259" key="9">
    <source>
        <dbReference type="PROSITE" id="PS51755"/>
    </source>
</evidence>
<dbReference type="AlphaFoldDB" id="A0A366MU03"/>
<dbReference type="Pfam" id="PF00486">
    <property type="entry name" value="Trans_reg_C"/>
    <property type="match status" value="1"/>
</dbReference>
<dbReference type="InterPro" id="IPR039420">
    <property type="entry name" value="WalR-like"/>
</dbReference>
<evidence type="ECO:0000259" key="8">
    <source>
        <dbReference type="PROSITE" id="PS50110"/>
    </source>
</evidence>
<dbReference type="InterPro" id="IPR016032">
    <property type="entry name" value="Sig_transdc_resp-reg_C-effctor"/>
</dbReference>
<sequence length="212" mass="24857">MKKIFLLEDDYSLNETIRFMLNKNGFIVDSFYNGEKAFEHILGEYSLYILDINVPNIDGLTILEKIKTTNPNSKVIIISANIDIDKITQAYEKDCDDYIKKPFDIEEFRLKIRKITNSFDIIQLDSNVSFNMKNRILYENNQEITLTKSEKILLYLLLNNKGEMITHHQIEEFVYLGVAKTSTAIRTLIKRVRQKLPKDTILNILDEGYYIK</sequence>
<dbReference type="PANTHER" id="PTHR48111">
    <property type="entry name" value="REGULATOR OF RPOS"/>
    <property type="match status" value="1"/>
</dbReference>
<evidence type="ECO:0000313" key="10">
    <source>
        <dbReference type="EMBL" id="RBQ29064.1"/>
    </source>
</evidence>
<organism evidence="10 11">
    <name type="scientific">Aliarcobacter vitoriensis</name>
    <dbReference type="NCBI Taxonomy" id="2011099"/>
    <lineage>
        <taxon>Bacteria</taxon>
        <taxon>Pseudomonadati</taxon>
        <taxon>Campylobacterota</taxon>
        <taxon>Epsilonproteobacteria</taxon>
        <taxon>Campylobacterales</taxon>
        <taxon>Arcobacteraceae</taxon>
        <taxon>Aliarcobacter</taxon>
    </lineage>
</organism>
<evidence type="ECO:0000256" key="1">
    <source>
        <dbReference type="ARBA" id="ARBA00022553"/>
    </source>
</evidence>
<keyword evidence="3" id="KW-0805">Transcription regulation</keyword>
<feature type="domain" description="Response regulatory" evidence="8">
    <location>
        <begin position="3"/>
        <end position="116"/>
    </location>
</feature>
<dbReference type="PANTHER" id="PTHR48111:SF21">
    <property type="entry name" value="DNA-BINDING DUAL MASTER TRANSCRIPTIONAL REGULATOR RPAA"/>
    <property type="match status" value="1"/>
</dbReference>
<dbReference type="OrthoDB" id="8912111at2"/>
<evidence type="ECO:0000256" key="5">
    <source>
        <dbReference type="ARBA" id="ARBA00023163"/>
    </source>
</evidence>
<dbReference type="PROSITE" id="PS50110">
    <property type="entry name" value="RESPONSE_REGULATORY"/>
    <property type="match status" value="1"/>
</dbReference>
<accession>A0A366MU03</accession>
<feature type="DNA-binding region" description="OmpR/PhoB-type" evidence="7">
    <location>
        <begin position="119"/>
        <end position="212"/>
    </location>
</feature>
<evidence type="ECO:0000256" key="4">
    <source>
        <dbReference type="ARBA" id="ARBA00023125"/>
    </source>
</evidence>
<comment type="caution">
    <text evidence="10">The sequence shown here is derived from an EMBL/GenBank/DDBJ whole genome shotgun (WGS) entry which is preliminary data.</text>
</comment>
<dbReference type="Pfam" id="PF00072">
    <property type="entry name" value="Response_reg"/>
    <property type="match status" value="1"/>
</dbReference>
<dbReference type="GO" id="GO:0000976">
    <property type="term" value="F:transcription cis-regulatory region binding"/>
    <property type="evidence" value="ECO:0007669"/>
    <property type="project" value="TreeGrafter"/>
</dbReference>
<dbReference type="GO" id="GO:0032993">
    <property type="term" value="C:protein-DNA complex"/>
    <property type="evidence" value="ECO:0007669"/>
    <property type="project" value="TreeGrafter"/>
</dbReference>
<gene>
    <name evidence="10" type="ORF">CRU91_05635</name>
</gene>
<keyword evidence="2" id="KW-0902">Two-component regulatory system</keyword>
<evidence type="ECO:0000256" key="7">
    <source>
        <dbReference type="PROSITE-ProRule" id="PRU01091"/>
    </source>
</evidence>
<dbReference type="SMART" id="SM00448">
    <property type="entry name" value="REC"/>
    <property type="match status" value="1"/>
</dbReference>
<dbReference type="RefSeq" id="WP_113894247.1">
    <property type="nucleotide sequence ID" value="NZ_JANJGA010000009.1"/>
</dbReference>
<dbReference type="GO" id="GO:0006355">
    <property type="term" value="P:regulation of DNA-templated transcription"/>
    <property type="evidence" value="ECO:0007669"/>
    <property type="project" value="InterPro"/>
</dbReference>
<name>A0A366MU03_9BACT</name>
<dbReference type="EMBL" id="PDKB01000008">
    <property type="protein sequence ID" value="RBQ29064.1"/>
    <property type="molecule type" value="Genomic_DNA"/>
</dbReference>
<dbReference type="SMART" id="SM00862">
    <property type="entry name" value="Trans_reg_C"/>
    <property type="match status" value="1"/>
</dbReference>
<dbReference type="SUPFAM" id="SSF46894">
    <property type="entry name" value="C-terminal effector domain of the bipartite response regulators"/>
    <property type="match status" value="1"/>
</dbReference>
<dbReference type="GO" id="GO:0005829">
    <property type="term" value="C:cytosol"/>
    <property type="evidence" value="ECO:0007669"/>
    <property type="project" value="TreeGrafter"/>
</dbReference>
<keyword evidence="1 6" id="KW-0597">Phosphoprotein</keyword>
<dbReference type="PROSITE" id="PS51755">
    <property type="entry name" value="OMPR_PHOB"/>
    <property type="match status" value="1"/>
</dbReference>
<evidence type="ECO:0000256" key="6">
    <source>
        <dbReference type="PROSITE-ProRule" id="PRU00169"/>
    </source>
</evidence>
<dbReference type="Gene3D" id="3.40.50.2300">
    <property type="match status" value="1"/>
</dbReference>
<dbReference type="Proteomes" id="UP000252669">
    <property type="component" value="Unassembled WGS sequence"/>
</dbReference>
<dbReference type="InterPro" id="IPR011006">
    <property type="entry name" value="CheY-like_superfamily"/>
</dbReference>
<proteinExistence type="predicted"/>
<keyword evidence="5" id="KW-0804">Transcription</keyword>
<dbReference type="Gene3D" id="1.10.10.10">
    <property type="entry name" value="Winged helix-like DNA-binding domain superfamily/Winged helix DNA-binding domain"/>
    <property type="match status" value="1"/>
</dbReference>
<feature type="domain" description="OmpR/PhoB-type" evidence="9">
    <location>
        <begin position="119"/>
        <end position="212"/>
    </location>
</feature>
<evidence type="ECO:0000256" key="2">
    <source>
        <dbReference type="ARBA" id="ARBA00023012"/>
    </source>
</evidence>
<feature type="modified residue" description="4-aspartylphosphate" evidence="6">
    <location>
        <position position="51"/>
    </location>
</feature>
<dbReference type="InterPro" id="IPR036388">
    <property type="entry name" value="WH-like_DNA-bd_sf"/>
</dbReference>
<keyword evidence="4 7" id="KW-0238">DNA-binding</keyword>
<evidence type="ECO:0000256" key="3">
    <source>
        <dbReference type="ARBA" id="ARBA00023015"/>
    </source>
</evidence>
<protein>
    <submittedName>
        <fullName evidence="10">DNA-binding response regulator</fullName>
    </submittedName>
</protein>
<keyword evidence="11" id="KW-1185">Reference proteome</keyword>
<evidence type="ECO:0000313" key="11">
    <source>
        <dbReference type="Proteomes" id="UP000252669"/>
    </source>
</evidence>
<dbReference type="InterPro" id="IPR001867">
    <property type="entry name" value="OmpR/PhoB-type_DNA-bd"/>
</dbReference>
<dbReference type="GO" id="GO:0000156">
    <property type="term" value="F:phosphorelay response regulator activity"/>
    <property type="evidence" value="ECO:0007669"/>
    <property type="project" value="TreeGrafter"/>
</dbReference>
<dbReference type="SUPFAM" id="SSF52172">
    <property type="entry name" value="CheY-like"/>
    <property type="match status" value="1"/>
</dbReference>
<reference evidence="10 11" key="1">
    <citation type="submission" date="2017-10" db="EMBL/GenBank/DDBJ databases">
        <title>Genomics of the genus Arcobacter.</title>
        <authorList>
            <person name="Perez-Cataluna A."/>
            <person name="Figueras M.J."/>
        </authorList>
    </citation>
    <scope>NUCLEOTIDE SEQUENCE [LARGE SCALE GENOMIC DNA]</scope>
    <source>
        <strain evidence="10 11">CECT 9230</strain>
    </source>
</reference>